<keyword evidence="1" id="KW-0479">Metal-binding</keyword>
<feature type="chain" id="PRO_5014461809" description="RING-type domain-containing protein" evidence="7">
    <location>
        <begin position="22"/>
        <end position="2568"/>
    </location>
</feature>
<dbReference type="InParanoid" id="A0A2K3CSW3"/>
<dbReference type="ExpressionAtlas" id="A0A2K3CSW3">
    <property type="expression patterns" value="baseline"/>
</dbReference>
<evidence type="ECO:0000259" key="8">
    <source>
        <dbReference type="PROSITE" id="PS50089"/>
    </source>
</evidence>
<accession>A0A2K3CSW3</accession>
<feature type="compositionally biased region" description="Basic and acidic residues" evidence="5">
    <location>
        <begin position="2151"/>
        <end position="2162"/>
    </location>
</feature>
<feature type="region of interest" description="Disordered" evidence="5">
    <location>
        <begin position="2446"/>
        <end position="2568"/>
    </location>
</feature>
<dbReference type="EMBL" id="CM008977">
    <property type="protein sequence ID" value="PNW71370.1"/>
    <property type="molecule type" value="Genomic_DNA"/>
</dbReference>
<feature type="region of interest" description="Disordered" evidence="5">
    <location>
        <begin position="2327"/>
        <end position="2351"/>
    </location>
</feature>
<dbReference type="InterPro" id="IPR042981">
    <property type="entry name" value="RNF11_RING-H2"/>
</dbReference>
<dbReference type="Proteomes" id="UP000006906">
    <property type="component" value="Chromosome 16"/>
</dbReference>
<dbReference type="SMART" id="SM00184">
    <property type="entry name" value="RING"/>
    <property type="match status" value="1"/>
</dbReference>
<evidence type="ECO:0000313" key="10">
    <source>
        <dbReference type="Proteomes" id="UP000006906"/>
    </source>
</evidence>
<feature type="compositionally biased region" description="Gly residues" evidence="5">
    <location>
        <begin position="2508"/>
        <end position="2525"/>
    </location>
</feature>
<keyword evidence="6" id="KW-0472">Membrane</keyword>
<evidence type="ECO:0000256" key="6">
    <source>
        <dbReference type="SAM" id="Phobius"/>
    </source>
</evidence>
<feature type="compositionally biased region" description="Gly residues" evidence="5">
    <location>
        <begin position="1550"/>
        <end position="1565"/>
    </location>
</feature>
<keyword evidence="6" id="KW-1133">Transmembrane helix</keyword>
<feature type="compositionally biased region" description="Gly residues" evidence="5">
    <location>
        <begin position="2053"/>
        <end position="2077"/>
    </location>
</feature>
<feature type="compositionally biased region" description="Pro residues" evidence="5">
    <location>
        <begin position="2253"/>
        <end position="2271"/>
    </location>
</feature>
<feature type="region of interest" description="Disordered" evidence="5">
    <location>
        <begin position="1466"/>
        <end position="1500"/>
    </location>
</feature>
<feature type="region of interest" description="Disordered" evidence="5">
    <location>
        <begin position="1902"/>
        <end position="1922"/>
    </location>
</feature>
<dbReference type="GO" id="GO:0006511">
    <property type="term" value="P:ubiquitin-dependent protein catabolic process"/>
    <property type="evidence" value="ECO:0000318"/>
    <property type="project" value="GO_Central"/>
</dbReference>
<evidence type="ECO:0000256" key="4">
    <source>
        <dbReference type="PROSITE-ProRule" id="PRU00175"/>
    </source>
</evidence>
<dbReference type="GO" id="GO:0005737">
    <property type="term" value="C:cytoplasm"/>
    <property type="evidence" value="ECO:0000318"/>
    <property type="project" value="GO_Central"/>
</dbReference>
<feature type="region of interest" description="Disordered" evidence="5">
    <location>
        <begin position="1546"/>
        <end position="1565"/>
    </location>
</feature>
<dbReference type="CDD" id="cd16468">
    <property type="entry name" value="RING-H2_RNF11"/>
    <property type="match status" value="1"/>
</dbReference>
<evidence type="ECO:0000256" key="2">
    <source>
        <dbReference type="ARBA" id="ARBA00022771"/>
    </source>
</evidence>
<dbReference type="KEGG" id="cre:CHLRE_16g651400v5"/>
<protein>
    <recommendedName>
        <fullName evidence="8">RING-type domain-containing protein</fullName>
    </recommendedName>
</protein>
<keyword evidence="6" id="KW-0812">Transmembrane</keyword>
<evidence type="ECO:0000256" key="3">
    <source>
        <dbReference type="ARBA" id="ARBA00022833"/>
    </source>
</evidence>
<dbReference type="Gene3D" id="3.30.40.10">
    <property type="entry name" value="Zinc/RING finger domain, C3HC4 (zinc finger)"/>
    <property type="match status" value="1"/>
</dbReference>
<dbReference type="InterPro" id="IPR001841">
    <property type="entry name" value="Znf_RING"/>
</dbReference>
<feature type="compositionally biased region" description="Low complexity" evidence="5">
    <location>
        <begin position="2496"/>
        <end position="2507"/>
    </location>
</feature>
<dbReference type="GeneID" id="66056507"/>
<dbReference type="OrthoDB" id="548632at2759"/>
<dbReference type="PROSITE" id="PS50089">
    <property type="entry name" value="ZF_RING_2"/>
    <property type="match status" value="1"/>
</dbReference>
<evidence type="ECO:0000256" key="7">
    <source>
        <dbReference type="SAM" id="SignalP"/>
    </source>
</evidence>
<feature type="compositionally biased region" description="Low complexity" evidence="5">
    <location>
        <begin position="2176"/>
        <end position="2204"/>
    </location>
</feature>
<feature type="compositionally biased region" description="Basic residues" evidence="5">
    <location>
        <begin position="2226"/>
        <end position="2239"/>
    </location>
</feature>
<dbReference type="GO" id="GO:0061630">
    <property type="term" value="F:ubiquitin protein ligase activity"/>
    <property type="evidence" value="ECO:0000318"/>
    <property type="project" value="GO_Central"/>
</dbReference>
<keyword evidence="3" id="KW-0862">Zinc</keyword>
<dbReference type="Pfam" id="PF13639">
    <property type="entry name" value="zf-RING_2"/>
    <property type="match status" value="1"/>
</dbReference>
<dbReference type="PANTHER" id="PTHR45725">
    <property type="entry name" value="FORMIN HOMOLOGY 2 FAMILY MEMBER"/>
    <property type="match status" value="1"/>
</dbReference>
<dbReference type="InterPro" id="IPR013083">
    <property type="entry name" value="Znf_RING/FYVE/PHD"/>
</dbReference>
<gene>
    <name evidence="9" type="ORF">CHLRE_16g651400v5</name>
</gene>
<dbReference type="InterPro" id="IPR051425">
    <property type="entry name" value="Formin_Homology"/>
</dbReference>
<feature type="transmembrane region" description="Helical" evidence="6">
    <location>
        <begin position="1741"/>
        <end position="1765"/>
    </location>
</feature>
<dbReference type="STRING" id="3055.A0A2K3CSW3"/>
<organism evidence="9 10">
    <name type="scientific">Chlamydomonas reinhardtii</name>
    <name type="common">Chlamydomonas smithii</name>
    <dbReference type="NCBI Taxonomy" id="3055"/>
    <lineage>
        <taxon>Eukaryota</taxon>
        <taxon>Viridiplantae</taxon>
        <taxon>Chlorophyta</taxon>
        <taxon>core chlorophytes</taxon>
        <taxon>Chlorophyceae</taxon>
        <taxon>CS clade</taxon>
        <taxon>Chlamydomonadales</taxon>
        <taxon>Chlamydomonadaceae</taxon>
        <taxon>Chlamydomonas</taxon>
    </lineage>
</organism>
<dbReference type="Gene3D" id="2.120.10.80">
    <property type="entry name" value="Kelch-type beta propeller"/>
    <property type="match status" value="1"/>
</dbReference>
<evidence type="ECO:0000256" key="1">
    <source>
        <dbReference type="ARBA" id="ARBA00022723"/>
    </source>
</evidence>
<feature type="domain" description="RING-type" evidence="8">
    <location>
        <begin position="1929"/>
        <end position="1970"/>
    </location>
</feature>
<dbReference type="PANTHER" id="PTHR45725:SF18">
    <property type="entry name" value="ORC1-LIKE AAA ATPASE DOMAIN-CONTAINING PROTEIN"/>
    <property type="match status" value="1"/>
</dbReference>
<feature type="region of interest" description="Disordered" evidence="5">
    <location>
        <begin position="2052"/>
        <end position="2131"/>
    </location>
</feature>
<keyword evidence="7" id="KW-0732">Signal</keyword>
<dbReference type="SUPFAM" id="SSF117281">
    <property type="entry name" value="Kelch motif"/>
    <property type="match status" value="1"/>
</dbReference>
<feature type="compositionally biased region" description="Pro residues" evidence="5">
    <location>
        <begin position="1474"/>
        <end position="1484"/>
    </location>
</feature>
<dbReference type="InterPro" id="IPR015915">
    <property type="entry name" value="Kelch-typ_b-propeller"/>
</dbReference>
<proteinExistence type="predicted"/>
<name>A0A2K3CSW3_CHLRE</name>
<evidence type="ECO:0000256" key="5">
    <source>
        <dbReference type="SAM" id="MobiDB-lite"/>
    </source>
</evidence>
<feature type="region of interest" description="Disordered" evidence="5">
    <location>
        <begin position="2151"/>
        <end position="2309"/>
    </location>
</feature>
<sequence>MRARTLLLAATVTFCLGLARGYSVWDAPAAVDPQPEPRTFATIAGVATSSRLYMYGGFSHARNAWLGDLWSLALNASATGWERVNVKLGDLPSSLEHGTLVSLDSALLLVGGRLGDGTWNDKLYLLDMATRQWLALSNTTSVPQLYWHSALSYTYGGVARVLLTGGLNANGSAAAAAYELMADASGGYTFTTLAPMPTPLFGHSLAADPADPSRIIASGGFTGAMPSGSAPREAVPPGLRGALEAAPGAAGSGSSVGVLGLNASYAVLRYDRMAGSGGAGEWAGLGAGDLAMPRGSAFHASWILSDVLYLYGGVQTLSAQGVSAPDSVLSGLQAFTLPTAPATSTLAFAPAAAAAATAAWGAVRPGWVSGAATWADLSNAAAPQLWLFGGWATPLPLPPWADSYLAPQDVSLTWRLDGGATAAAVSSSSSGPAAVGAWLPPLQGGMAPRSGAMLAAVNVGGVRKLLSLGGRAATGWAGPASSLKAQAQKFAEAATTGGSRFLTNPFGLVFGADGDPRANAAAYQLTDLWLIDAATGAREAVWLVNSTVVPDAGACLPPYAAASLGGSAAATCTSMPFGSATAPAGGAPLWDRRLVESPMPVPSGGAAANGGGGSATGAAGGSNHVIYIQAAETTTIPGGAPSLTAGVWRLSISSLDLPMATGTAAGLPAGRGTVYVATWQELTPAASPDPSPCYPRTLHGAAHLTSTSSAAVVMAGSPGSSSSLGSSSVAGSSLSYVALFGGLLLSPSAGGGGADTSRLLSFTPTDSVCLFDVYYRRWLQPPVYPAGYFPEARYRVSCASRPGLTNYTMSCFGGVSGASGGLLGDAWLFSMQPGALPLPAAAVQLPVHFGTWTAAPHNVTAVRPRARADHLMLPVRGPGLPGLNGSTYSPVLLLGGRVNASTAASSAAPGSSGLGPLRRDLWLLETACADPDANAPNALPSANRPPQTTQVWLALLPAGSATAAAAAAAVPGDAWSVVTATVSHNDTHAEVWMGVLPTGGAVADLRLIRMATTLDGCTSIKPNCTRLSYAYDAVAPSCWAGAAAATLPVRVAAADSPLPTTSLFASGVALQLLAPDGVPVHFKNTTYLSVQTPSGYLLNDVRLPPDVPDTTSLTLVAFGRPGVEIARAPVTPPISTAPGNLQPTAVISFNRTSLTFTVRSNGSALANATAELRVLYNGLYRKRCRVPTALFGDCDATVTDVKGSASFEVFPVPAAQISLLAYVALVTTPYFYGAYAVPLPSPYAVAAGGSSSVTGAGGGTVTLLPGGGPSGTALAYSLDVPSSLAPAPPPDGRLSVTVTVSFRQSIGYSVLNLPTNRRWVASFYRRYSFGSLDPTPSLNISDTYSIASKPYARRLAPGEFLVWVTDAALPSRPMLETVRTVDAAAAAAAGGSTNVNLEVVLSTVTFRLFFSRVVVSPGAGFYVGASSVFVSLYTIPEDTTAAAAIAGTAADAADAAAAAANSTGANSTGVVMTAPPPSPSPPQPQSLTVLSGSTASGSPGVPWDSELTDGGLATFSVIPGIDYLAVFSYPSVVLRGPVTITAPSVSNTLPGGGSSGTGSGSGGASTTGGGAVFDYELPQALLCATGTTTLINQQRGRFPSDSLNTVVYGPGTTCSWVITTGQPVMNLLINYTGLAPGDYITLTTDTGFVTRLPTLQLDSSSVFTIRMTASNVTIRFRGNNDNLMGTGPVVIWEGVSQRNSMPPQFIMMIAASSAAAGAMLLFLCLWHCVFRPVQLRRQAAAAAFAAAASAAAAGAAGAGAAGAGMRGAQGHRNRVPRRYLRMMDTSVYSAKEAAARAAAKAKSTSTTVATALPVEAEGGVAVGVPVPSAAVPPGPAADGNGIATKAEVVPGSAVRAGAEMPPSPDGEANVNAGANAGGIADALAAAAGITAAAADMAVTNATANSGSSSAGDGATSAPTEDGVDGADTCAICLCDFEEGERVKHLPCKHFYHIACIDTWLGRDITCPLCKDNVLEAMRTLHGPLPPRASGRQGRGGAAAAAAASAEAEAAAAAAGAVGGGEGGAGAAGAGAGAGGALHAGHLELVVVVPSEGQAGGADGSNGAAGDGTGGTGGGGHDAPGLPGSIESYHASLDTSLGAHGGSGGGAAPTAEGGSAHGAAPVTAAAAAAGGQELHTMSTAQSRELRPMRRNLSHDLGGEHDGTTTETDSDSDDDHGAAAAAAMGAAAAAAGAGQPRNPSGAAPWAVAPPSPAGTGAGAGTGASPHGQHSHAHGHGHHHGRQVAPGPPRGMSGGAPPPMPPPGNQLFATPPPAALQLAAMGGGGGGMAPAGSPGSRPVAEHVQRSNSSSTTAMRWMGGGGSQVAPMPMLTSQSPSGASGGGAGLGSASGRYTSRVPPQARAQEAQMAAAAAALSAAAAATSGGSYSYGHGNGGGGVGSSTGGYSPRRLLEDAGAPKDSALALAMAAAAGAASMVHFRVHDNPLARSQNSLSAAAETPQAASTPGVSGGGSELPSPARQEGPQAAAGVPGPPAGSTTLRSSASSSARSRSAGGGGMSGGQGQGQGQGGSVRTVGALAVPDVSGDDGDLLRTPSGQRAAGGAGGAAGGGGTA</sequence>
<dbReference type="RefSeq" id="XP_042915447.1">
    <property type="nucleotide sequence ID" value="XM_043070803.1"/>
</dbReference>
<dbReference type="SUPFAM" id="SSF57850">
    <property type="entry name" value="RING/U-box"/>
    <property type="match status" value="1"/>
</dbReference>
<keyword evidence="10" id="KW-1185">Reference proteome</keyword>
<feature type="compositionally biased region" description="Polar residues" evidence="5">
    <location>
        <begin position="1487"/>
        <end position="1497"/>
    </location>
</feature>
<feature type="compositionally biased region" description="Gly residues" evidence="5">
    <location>
        <begin position="2335"/>
        <end position="2344"/>
    </location>
</feature>
<feature type="compositionally biased region" description="Low complexity" evidence="5">
    <location>
        <begin position="2107"/>
        <end position="2130"/>
    </location>
</feature>
<reference evidence="9 10" key="1">
    <citation type="journal article" date="2007" name="Science">
        <title>The Chlamydomonas genome reveals the evolution of key animal and plant functions.</title>
        <authorList>
            <person name="Merchant S.S."/>
            <person name="Prochnik S.E."/>
            <person name="Vallon O."/>
            <person name="Harris E.H."/>
            <person name="Karpowicz S.J."/>
            <person name="Witman G.B."/>
            <person name="Terry A."/>
            <person name="Salamov A."/>
            <person name="Fritz-Laylin L.K."/>
            <person name="Marechal-Drouard L."/>
            <person name="Marshall W.F."/>
            <person name="Qu L.H."/>
            <person name="Nelson D.R."/>
            <person name="Sanderfoot A.A."/>
            <person name="Spalding M.H."/>
            <person name="Kapitonov V.V."/>
            <person name="Ren Q."/>
            <person name="Ferris P."/>
            <person name="Lindquist E."/>
            <person name="Shapiro H."/>
            <person name="Lucas S.M."/>
            <person name="Grimwood J."/>
            <person name="Schmutz J."/>
            <person name="Cardol P."/>
            <person name="Cerutti H."/>
            <person name="Chanfreau G."/>
            <person name="Chen C.L."/>
            <person name="Cognat V."/>
            <person name="Croft M.T."/>
            <person name="Dent R."/>
            <person name="Dutcher S."/>
            <person name="Fernandez E."/>
            <person name="Fukuzawa H."/>
            <person name="Gonzalez-Ballester D."/>
            <person name="Gonzalez-Halphen D."/>
            <person name="Hallmann A."/>
            <person name="Hanikenne M."/>
            <person name="Hippler M."/>
            <person name="Inwood W."/>
            <person name="Jabbari K."/>
            <person name="Kalanon M."/>
            <person name="Kuras R."/>
            <person name="Lefebvre P.A."/>
            <person name="Lemaire S.D."/>
            <person name="Lobanov A.V."/>
            <person name="Lohr M."/>
            <person name="Manuell A."/>
            <person name="Meier I."/>
            <person name="Mets L."/>
            <person name="Mittag M."/>
            <person name="Mittelmeier T."/>
            <person name="Moroney J.V."/>
            <person name="Moseley J."/>
            <person name="Napoli C."/>
            <person name="Nedelcu A.M."/>
            <person name="Niyogi K."/>
            <person name="Novoselov S.V."/>
            <person name="Paulsen I.T."/>
            <person name="Pazour G."/>
            <person name="Purton S."/>
            <person name="Ral J.P."/>
            <person name="Riano-Pachon D.M."/>
            <person name="Riekhof W."/>
            <person name="Rymarquis L."/>
            <person name="Schroda M."/>
            <person name="Stern D."/>
            <person name="Umen J."/>
            <person name="Willows R."/>
            <person name="Wilson N."/>
            <person name="Zimmer S.L."/>
            <person name="Allmer J."/>
            <person name="Balk J."/>
            <person name="Bisova K."/>
            <person name="Chen C.J."/>
            <person name="Elias M."/>
            <person name="Gendler K."/>
            <person name="Hauser C."/>
            <person name="Lamb M.R."/>
            <person name="Ledford H."/>
            <person name="Long J.C."/>
            <person name="Minagawa J."/>
            <person name="Page M.D."/>
            <person name="Pan J."/>
            <person name="Pootakham W."/>
            <person name="Roje S."/>
            <person name="Rose A."/>
            <person name="Stahlberg E."/>
            <person name="Terauchi A.M."/>
            <person name="Yang P."/>
            <person name="Ball S."/>
            <person name="Bowler C."/>
            <person name="Dieckmann C.L."/>
            <person name="Gladyshev V.N."/>
            <person name="Green P."/>
            <person name="Jorgensen R."/>
            <person name="Mayfield S."/>
            <person name="Mueller-Roeber B."/>
            <person name="Rajamani S."/>
            <person name="Sayre R.T."/>
            <person name="Brokstein P."/>
            <person name="Dubchak I."/>
            <person name="Goodstein D."/>
            <person name="Hornick L."/>
            <person name="Huang Y.W."/>
            <person name="Jhaveri J."/>
            <person name="Luo Y."/>
            <person name="Martinez D."/>
            <person name="Ngau W.C."/>
            <person name="Otillar B."/>
            <person name="Poliakov A."/>
            <person name="Porter A."/>
            <person name="Szajkowski L."/>
            <person name="Werner G."/>
            <person name="Zhou K."/>
            <person name="Grigoriev I.V."/>
            <person name="Rokhsar D.S."/>
            <person name="Grossman A.R."/>
        </authorList>
    </citation>
    <scope>NUCLEOTIDE SEQUENCE [LARGE SCALE GENOMIC DNA]</scope>
    <source>
        <strain evidence="10">CC-503</strain>
    </source>
</reference>
<dbReference type="Pfam" id="PF24681">
    <property type="entry name" value="Kelch_KLHDC2_KLHL20_DRC7"/>
    <property type="match status" value="1"/>
</dbReference>
<keyword evidence="2 4" id="KW-0863">Zinc-finger</keyword>
<dbReference type="Gramene" id="PNW71370">
    <property type="protein sequence ID" value="PNW71370"/>
    <property type="gene ID" value="CHLRE_16g651400v5"/>
</dbReference>
<feature type="signal peptide" evidence="7">
    <location>
        <begin position="1"/>
        <end position="21"/>
    </location>
</feature>
<dbReference type="GO" id="GO:0008270">
    <property type="term" value="F:zinc ion binding"/>
    <property type="evidence" value="ECO:0007669"/>
    <property type="project" value="UniProtKB-KW"/>
</dbReference>
<feature type="transmembrane region" description="Helical" evidence="6">
    <location>
        <begin position="1705"/>
        <end position="1729"/>
    </location>
</feature>
<feature type="compositionally biased region" description="Gly residues" evidence="5">
    <location>
        <begin position="2554"/>
        <end position="2568"/>
    </location>
</feature>
<feature type="compositionally biased region" description="Low complexity" evidence="5">
    <location>
        <begin position="1902"/>
        <end position="1917"/>
    </location>
</feature>
<evidence type="ECO:0000313" key="9">
    <source>
        <dbReference type="EMBL" id="PNW71370.1"/>
    </source>
</evidence>